<feature type="signal peptide" evidence="1">
    <location>
        <begin position="1"/>
        <end position="20"/>
    </location>
</feature>
<evidence type="ECO:0000256" key="1">
    <source>
        <dbReference type="SAM" id="SignalP"/>
    </source>
</evidence>
<accession>A0A5C3EP98</accession>
<evidence type="ECO:0000313" key="2">
    <source>
        <dbReference type="EMBL" id="SPO31940.1"/>
    </source>
</evidence>
<sequence length="92" mass="9648">MRLTLTLITLALVSATTVHGAHWAACKTDRNGGGTIDQQVTKDCCAATKEHSTIHYNELSHFCQDALGIGNGINLGRFVACCGSRGTGSQGN</sequence>
<dbReference type="Pfam" id="PF19373">
    <property type="entry name" value="DUF5948"/>
    <property type="match status" value="1"/>
</dbReference>
<proteinExistence type="predicted"/>
<dbReference type="InterPro" id="IPR045992">
    <property type="entry name" value="DUF5948"/>
</dbReference>
<dbReference type="AlphaFoldDB" id="A0A5C3EP98"/>
<dbReference type="EMBL" id="OOIN01000042">
    <property type="protein sequence ID" value="SPO31940.1"/>
    <property type="molecule type" value="Genomic_DNA"/>
</dbReference>
<reference evidence="2 3" key="1">
    <citation type="submission" date="2018-03" db="EMBL/GenBank/DDBJ databases">
        <authorList>
            <person name="Guldener U."/>
        </authorList>
    </citation>
    <scope>NUCLEOTIDE SEQUENCE [LARGE SCALE GENOMIC DNA]</scope>
    <source>
        <strain evidence="2 3">NBRC100155</strain>
    </source>
</reference>
<keyword evidence="3" id="KW-1185">Reference proteome</keyword>
<dbReference type="OrthoDB" id="4932133at2759"/>
<feature type="chain" id="PRO_5022689511" evidence="1">
    <location>
        <begin position="21"/>
        <end position="92"/>
    </location>
</feature>
<dbReference type="Proteomes" id="UP000324022">
    <property type="component" value="Unassembled WGS sequence"/>
</dbReference>
<keyword evidence="1" id="KW-0732">Signal</keyword>
<gene>
    <name evidence="2" type="ORF">UTRI_06662_B</name>
</gene>
<name>A0A5C3EP98_9BASI</name>
<protein>
    <submittedName>
        <fullName evidence="2">Related to conserved hypothetical Ustilaginaceae-specific protein</fullName>
    </submittedName>
</protein>
<organism evidence="2 3">
    <name type="scientific">Ustilago trichophora</name>
    <dbReference type="NCBI Taxonomy" id="86804"/>
    <lineage>
        <taxon>Eukaryota</taxon>
        <taxon>Fungi</taxon>
        <taxon>Dikarya</taxon>
        <taxon>Basidiomycota</taxon>
        <taxon>Ustilaginomycotina</taxon>
        <taxon>Ustilaginomycetes</taxon>
        <taxon>Ustilaginales</taxon>
        <taxon>Ustilaginaceae</taxon>
        <taxon>Ustilago</taxon>
    </lineage>
</organism>
<evidence type="ECO:0000313" key="3">
    <source>
        <dbReference type="Proteomes" id="UP000324022"/>
    </source>
</evidence>